<reference evidence="1 2" key="1">
    <citation type="journal article" date="2019" name="Genome Biol. Evol.">
        <title>Insights into the evolution of the New World diploid cottons (Gossypium, subgenus Houzingenia) based on genome sequencing.</title>
        <authorList>
            <person name="Grover C.E."/>
            <person name="Arick M.A. 2nd"/>
            <person name="Thrash A."/>
            <person name="Conover J.L."/>
            <person name="Sanders W.S."/>
            <person name="Peterson D.G."/>
            <person name="Frelichowski J.E."/>
            <person name="Scheffler J.A."/>
            <person name="Scheffler B.E."/>
            <person name="Wendel J.F."/>
        </authorList>
    </citation>
    <scope>NUCLEOTIDE SEQUENCE [LARGE SCALE GENOMIC DNA]</scope>
    <source>
        <strain evidence="1">0</strain>
        <tissue evidence="1">Leaf</tissue>
    </source>
</reference>
<dbReference type="Proteomes" id="UP000593560">
    <property type="component" value="Unassembled WGS sequence"/>
</dbReference>
<comment type="caution">
    <text evidence="1">The sequence shown here is derived from an EMBL/GenBank/DDBJ whole genome shotgun (WGS) entry which is preliminary data.</text>
</comment>
<dbReference type="AlphaFoldDB" id="A0A7J9I1D6"/>
<proteinExistence type="predicted"/>
<evidence type="ECO:0000313" key="2">
    <source>
        <dbReference type="Proteomes" id="UP000593560"/>
    </source>
</evidence>
<sequence>MVRATKEDHAINLTQLDHSLVRVQELEAKKGWHIRILSAHKNPL</sequence>
<keyword evidence="2" id="KW-1185">Reference proteome</keyword>
<organism evidence="1 2">
    <name type="scientific">Gossypium harknessii</name>
    <dbReference type="NCBI Taxonomy" id="34285"/>
    <lineage>
        <taxon>Eukaryota</taxon>
        <taxon>Viridiplantae</taxon>
        <taxon>Streptophyta</taxon>
        <taxon>Embryophyta</taxon>
        <taxon>Tracheophyta</taxon>
        <taxon>Spermatophyta</taxon>
        <taxon>Magnoliopsida</taxon>
        <taxon>eudicotyledons</taxon>
        <taxon>Gunneridae</taxon>
        <taxon>Pentapetalae</taxon>
        <taxon>rosids</taxon>
        <taxon>malvids</taxon>
        <taxon>Malvales</taxon>
        <taxon>Malvaceae</taxon>
        <taxon>Malvoideae</taxon>
        <taxon>Gossypium</taxon>
    </lineage>
</organism>
<protein>
    <submittedName>
        <fullName evidence="1">Uncharacterized protein</fullName>
    </submittedName>
</protein>
<name>A0A7J9I1D6_9ROSI</name>
<accession>A0A7J9I1D6</accession>
<dbReference type="EMBL" id="JABFAD010000013">
    <property type="protein sequence ID" value="MBA0815949.1"/>
    <property type="molecule type" value="Genomic_DNA"/>
</dbReference>
<evidence type="ECO:0000313" key="1">
    <source>
        <dbReference type="EMBL" id="MBA0815949.1"/>
    </source>
</evidence>
<gene>
    <name evidence="1" type="ORF">Gohar_000665</name>
</gene>